<proteinExistence type="predicted"/>
<organism evidence="2 3">
    <name type="scientific">Globisporangium ultimum (strain ATCC 200006 / CBS 805.95 / DAOM BR144)</name>
    <name type="common">Pythium ultimum</name>
    <dbReference type="NCBI Taxonomy" id="431595"/>
    <lineage>
        <taxon>Eukaryota</taxon>
        <taxon>Sar</taxon>
        <taxon>Stramenopiles</taxon>
        <taxon>Oomycota</taxon>
        <taxon>Peronosporomycetes</taxon>
        <taxon>Pythiales</taxon>
        <taxon>Pythiaceae</taxon>
        <taxon>Globisporangium</taxon>
    </lineage>
</organism>
<reference evidence="3" key="2">
    <citation type="submission" date="2010-04" db="EMBL/GenBank/DDBJ databases">
        <authorList>
            <person name="Buell R."/>
            <person name="Hamilton J."/>
            <person name="Hostetler J."/>
        </authorList>
    </citation>
    <scope>NUCLEOTIDE SEQUENCE [LARGE SCALE GENOMIC DNA]</scope>
    <source>
        <strain evidence="3">DAOM:BR144</strain>
    </source>
</reference>
<dbReference type="EnsemblProtists" id="PYU1_T011355">
    <property type="protein sequence ID" value="PYU1_T011355"/>
    <property type="gene ID" value="PYU1_G011330"/>
</dbReference>
<evidence type="ECO:0000313" key="3">
    <source>
        <dbReference type="Proteomes" id="UP000019132"/>
    </source>
</evidence>
<dbReference type="Proteomes" id="UP000019132">
    <property type="component" value="Unassembled WGS sequence"/>
</dbReference>
<sequence>MDEDEDDLSLLQTVTMLVSLEYTAVMRSPSATKQDGCLLDTVQSLLIASTTAPTCIYFVIIFEWIKPSLTLCSK</sequence>
<keyword evidence="1" id="KW-0812">Transmembrane</keyword>
<reference evidence="3" key="1">
    <citation type="journal article" date="2010" name="Genome Biol.">
        <title>Genome sequence of the necrotrophic plant pathogen Pythium ultimum reveals original pathogenicity mechanisms and effector repertoire.</title>
        <authorList>
            <person name="Levesque C.A."/>
            <person name="Brouwer H."/>
            <person name="Cano L."/>
            <person name="Hamilton J.P."/>
            <person name="Holt C."/>
            <person name="Huitema E."/>
            <person name="Raffaele S."/>
            <person name="Robideau G.P."/>
            <person name="Thines M."/>
            <person name="Win J."/>
            <person name="Zerillo M.M."/>
            <person name="Beakes G.W."/>
            <person name="Boore J.L."/>
            <person name="Busam D."/>
            <person name="Dumas B."/>
            <person name="Ferriera S."/>
            <person name="Fuerstenberg S.I."/>
            <person name="Gachon C.M."/>
            <person name="Gaulin E."/>
            <person name="Govers F."/>
            <person name="Grenville-Briggs L."/>
            <person name="Horner N."/>
            <person name="Hostetler J."/>
            <person name="Jiang R.H."/>
            <person name="Johnson J."/>
            <person name="Krajaejun T."/>
            <person name="Lin H."/>
            <person name="Meijer H.J."/>
            <person name="Moore B."/>
            <person name="Morris P."/>
            <person name="Phuntmart V."/>
            <person name="Puiu D."/>
            <person name="Shetty J."/>
            <person name="Stajich J.E."/>
            <person name="Tripathy S."/>
            <person name="Wawra S."/>
            <person name="van West P."/>
            <person name="Whitty B.R."/>
            <person name="Coutinho P.M."/>
            <person name="Henrissat B."/>
            <person name="Martin F."/>
            <person name="Thomas P.D."/>
            <person name="Tyler B.M."/>
            <person name="De Vries R.P."/>
            <person name="Kamoun S."/>
            <person name="Yandell M."/>
            <person name="Tisserat N."/>
            <person name="Buell C.R."/>
        </authorList>
    </citation>
    <scope>NUCLEOTIDE SEQUENCE</scope>
    <source>
        <strain evidence="3">DAOM:BR144</strain>
    </source>
</reference>
<keyword evidence="1" id="KW-1133">Transmembrane helix</keyword>
<keyword evidence="3" id="KW-1185">Reference proteome</keyword>
<dbReference type="VEuPathDB" id="FungiDB:PYU1_G011330"/>
<evidence type="ECO:0000256" key="1">
    <source>
        <dbReference type="SAM" id="Phobius"/>
    </source>
</evidence>
<dbReference type="AlphaFoldDB" id="K3X2A6"/>
<protein>
    <submittedName>
        <fullName evidence="2">Uncharacterized protein</fullName>
    </submittedName>
</protein>
<dbReference type="EMBL" id="GL376562">
    <property type="status" value="NOT_ANNOTATED_CDS"/>
    <property type="molecule type" value="Genomic_DNA"/>
</dbReference>
<dbReference type="HOGENOM" id="CLU_2693228_0_0_1"/>
<name>K3X2A6_GLOUD</name>
<evidence type="ECO:0000313" key="2">
    <source>
        <dbReference type="EnsemblProtists" id="PYU1_T011355"/>
    </source>
</evidence>
<keyword evidence="1" id="KW-0472">Membrane</keyword>
<feature type="transmembrane region" description="Helical" evidence="1">
    <location>
        <begin position="45"/>
        <end position="65"/>
    </location>
</feature>
<accession>K3X2A6</accession>
<dbReference type="InParanoid" id="K3X2A6"/>
<reference evidence="2" key="3">
    <citation type="submission" date="2015-02" db="UniProtKB">
        <authorList>
            <consortium name="EnsemblProtists"/>
        </authorList>
    </citation>
    <scope>IDENTIFICATION</scope>
    <source>
        <strain evidence="2">DAOM BR144</strain>
    </source>
</reference>